<dbReference type="Proteomes" id="UP001157502">
    <property type="component" value="Chromosome 9"/>
</dbReference>
<accession>A0ACC2GSE3</accession>
<reference evidence="1" key="1">
    <citation type="submission" date="2021-05" db="EMBL/GenBank/DDBJ databases">
        <authorList>
            <person name="Pan Q."/>
            <person name="Jouanno E."/>
            <person name="Zahm M."/>
            <person name="Klopp C."/>
            <person name="Cabau C."/>
            <person name="Louis A."/>
            <person name="Berthelot C."/>
            <person name="Parey E."/>
            <person name="Roest Crollius H."/>
            <person name="Montfort J."/>
            <person name="Robinson-Rechavi M."/>
            <person name="Bouchez O."/>
            <person name="Lampietro C."/>
            <person name="Lopez Roques C."/>
            <person name="Donnadieu C."/>
            <person name="Postlethwait J."/>
            <person name="Bobe J."/>
            <person name="Dillon D."/>
            <person name="Chandos A."/>
            <person name="von Hippel F."/>
            <person name="Guiguen Y."/>
        </authorList>
    </citation>
    <scope>NUCLEOTIDE SEQUENCE</scope>
    <source>
        <strain evidence="1">YG-Jan2019</strain>
    </source>
</reference>
<gene>
    <name evidence="1" type="ORF">DPEC_G00109510</name>
</gene>
<protein>
    <submittedName>
        <fullName evidence="1">Uncharacterized protein</fullName>
    </submittedName>
</protein>
<evidence type="ECO:0000313" key="2">
    <source>
        <dbReference type="Proteomes" id="UP001157502"/>
    </source>
</evidence>
<keyword evidence="2" id="KW-1185">Reference proteome</keyword>
<organism evidence="1 2">
    <name type="scientific">Dallia pectoralis</name>
    <name type="common">Alaska blackfish</name>
    <dbReference type="NCBI Taxonomy" id="75939"/>
    <lineage>
        <taxon>Eukaryota</taxon>
        <taxon>Metazoa</taxon>
        <taxon>Chordata</taxon>
        <taxon>Craniata</taxon>
        <taxon>Vertebrata</taxon>
        <taxon>Euteleostomi</taxon>
        <taxon>Actinopterygii</taxon>
        <taxon>Neopterygii</taxon>
        <taxon>Teleostei</taxon>
        <taxon>Protacanthopterygii</taxon>
        <taxon>Esociformes</taxon>
        <taxon>Umbridae</taxon>
        <taxon>Dallia</taxon>
    </lineage>
</organism>
<comment type="caution">
    <text evidence="1">The sequence shown here is derived from an EMBL/GenBank/DDBJ whole genome shotgun (WGS) entry which is preliminary data.</text>
</comment>
<dbReference type="EMBL" id="CM055736">
    <property type="protein sequence ID" value="KAJ8006658.1"/>
    <property type="molecule type" value="Genomic_DNA"/>
</dbReference>
<proteinExistence type="predicted"/>
<evidence type="ECO:0000313" key="1">
    <source>
        <dbReference type="EMBL" id="KAJ8006658.1"/>
    </source>
</evidence>
<name>A0ACC2GSE3_DALPE</name>
<sequence length="159" mass="17663">MNAAQVTCELLNKEGKTETQQTGVHARQSPKVPTLTPKTSMPGYQRRLSGLPCPTPGEVIRGRFLATKNPGVGGRKSLKRWKLKEENAAHQLQIRRLRDTIMSGKQSSAEESLEQVMKSPMLQSLPLTEVTPALVKQAQDMESVDTNVHELMEDDKKAM</sequence>